<feature type="transmembrane region" description="Helical" evidence="5">
    <location>
        <begin position="27"/>
        <end position="60"/>
    </location>
</feature>
<feature type="domain" description="TM2" evidence="6">
    <location>
        <begin position="2"/>
        <end position="40"/>
    </location>
</feature>
<evidence type="ECO:0000256" key="1">
    <source>
        <dbReference type="ARBA" id="ARBA00004141"/>
    </source>
</evidence>
<sequence length="77" mass="8039">MAAGLLAILLGVLGVHNFYLGFTSRGVVQLVVSLVGGILTCGMATLAVWIWAFIEGVLLLSGSRSRMFDGNGVSLID</sequence>
<reference evidence="7" key="1">
    <citation type="journal article" date="2021" name="PeerJ">
        <title>Extensive microbial diversity within the chicken gut microbiome revealed by metagenomics and culture.</title>
        <authorList>
            <person name="Gilroy R."/>
            <person name="Ravi A."/>
            <person name="Getino M."/>
            <person name="Pursley I."/>
            <person name="Horton D.L."/>
            <person name="Alikhan N.F."/>
            <person name="Baker D."/>
            <person name="Gharbi K."/>
            <person name="Hall N."/>
            <person name="Watson M."/>
            <person name="Adriaenssens E.M."/>
            <person name="Foster-Nyarko E."/>
            <person name="Jarju S."/>
            <person name="Secka A."/>
            <person name="Antonio M."/>
            <person name="Oren A."/>
            <person name="Chaudhuri R.R."/>
            <person name="La Ragione R."/>
            <person name="Hildebrand F."/>
            <person name="Pallen M.J."/>
        </authorList>
    </citation>
    <scope>NUCLEOTIDE SEQUENCE</scope>
    <source>
        <strain evidence="7">1282</strain>
    </source>
</reference>
<name>A0A9D1YE76_9FIRM</name>
<accession>A0A9D1YE76</accession>
<evidence type="ECO:0000256" key="3">
    <source>
        <dbReference type="ARBA" id="ARBA00022989"/>
    </source>
</evidence>
<dbReference type="GO" id="GO:0016020">
    <property type="term" value="C:membrane"/>
    <property type="evidence" value="ECO:0007669"/>
    <property type="project" value="UniProtKB-SubCell"/>
</dbReference>
<evidence type="ECO:0000313" key="7">
    <source>
        <dbReference type="EMBL" id="HIY27095.1"/>
    </source>
</evidence>
<comment type="subcellular location">
    <subcellularLocation>
        <location evidence="1">Membrane</location>
        <topology evidence="1">Multi-pass membrane protein</topology>
    </subcellularLocation>
</comment>
<evidence type="ECO:0000256" key="4">
    <source>
        <dbReference type="ARBA" id="ARBA00023136"/>
    </source>
</evidence>
<protein>
    <submittedName>
        <fullName evidence="7">TM2 domain-containing protein</fullName>
    </submittedName>
</protein>
<evidence type="ECO:0000256" key="2">
    <source>
        <dbReference type="ARBA" id="ARBA00022692"/>
    </source>
</evidence>
<dbReference type="Pfam" id="PF05154">
    <property type="entry name" value="TM2"/>
    <property type="match status" value="1"/>
</dbReference>
<keyword evidence="4 5" id="KW-0472">Membrane</keyword>
<dbReference type="InterPro" id="IPR007829">
    <property type="entry name" value="TM2"/>
</dbReference>
<comment type="caution">
    <text evidence="7">The sequence shown here is derived from an EMBL/GenBank/DDBJ whole genome shotgun (WGS) entry which is preliminary data.</text>
</comment>
<dbReference type="EMBL" id="DXDU01000128">
    <property type="protein sequence ID" value="HIY27095.1"/>
    <property type="molecule type" value="Genomic_DNA"/>
</dbReference>
<keyword evidence="2 5" id="KW-0812">Transmembrane</keyword>
<keyword evidence="3 5" id="KW-1133">Transmembrane helix</keyword>
<dbReference type="AlphaFoldDB" id="A0A9D1YE76"/>
<evidence type="ECO:0000259" key="6">
    <source>
        <dbReference type="Pfam" id="PF05154"/>
    </source>
</evidence>
<evidence type="ECO:0000256" key="5">
    <source>
        <dbReference type="SAM" id="Phobius"/>
    </source>
</evidence>
<organism evidence="7 8">
    <name type="scientific">Candidatus Acutalibacter pullistercoris</name>
    <dbReference type="NCBI Taxonomy" id="2838418"/>
    <lineage>
        <taxon>Bacteria</taxon>
        <taxon>Bacillati</taxon>
        <taxon>Bacillota</taxon>
        <taxon>Clostridia</taxon>
        <taxon>Eubacteriales</taxon>
        <taxon>Acutalibacteraceae</taxon>
        <taxon>Acutalibacter</taxon>
    </lineage>
</organism>
<reference evidence="7" key="2">
    <citation type="submission" date="2021-04" db="EMBL/GenBank/DDBJ databases">
        <authorList>
            <person name="Gilroy R."/>
        </authorList>
    </citation>
    <scope>NUCLEOTIDE SEQUENCE</scope>
    <source>
        <strain evidence="7">1282</strain>
    </source>
</reference>
<gene>
    <name evidence="7" type="ORF">H9838_08005</name>
</gene>
<proteinExistence type="predicted"/>
<dbReference type="Proteomes" id="UP000823915">
    <property type="component" value="Unassembled WGS sequence"/>
</dbReference>
<evidence type="ECO:0000313" key="8">
    <source>
        <dbReference type="Proteomes" id="UP000823915"/>
    </source>
</evidence>